<accession>A0ACA9MMY9</accession>
<evidence type="ECO:0000313" key="1">
    <source>
        <dbReference type="EMBL" id="CAG8599190.1"/>
    </source>
</evidence>
<proteinExistence type="predicted"/>
<gene>
    <name evidence="1" type="ORF">SCALOS_LOCUS6868</name>
</gene>
<keyword evidence="2" id="KW-1185">Reference proteome</keyword>
<sequence>MNITDNKEKYKSQECTSKHAKSEKKRRDEMKNRLEGLHELLSSTSYASVNVSKLELLQNATSYIKNLHDENESLTCEVNRLNNEVNQLDNE</sequence>
<comment type="caution">
    <text evidence="1">The sequence shown here is derived from an EMBL/GenBank/DDBJ whole genome shotgun (WGS) entry which is preliminary data.</text>
</comment>
<dbReference type="Proteomes" id="UP000789860">
    <property type="component" value="Unassembled WGS sequence"/>
</dbReference>
<evidence type="ECO:0000313" key="2">
    <source>
        <dbReference type="Proteomes" id="UP000789860"/>
    </source>
</evidence>
<feature type="non-terminal residue" evidence="1">
    <location>
        <position position="91"/>
    </location>
</feature>
<organism evidence="1 2">
    <name type="scientific">Scutellospora calospora</name>
    <dbReference type="NCBI Taxonomy" id="85575"/>
    <lineage>
        <taxon>Eukaryota</taxon>
        <taxon>Fungi</taxon>
        <taxon>Fungi incertae sedis</taxon>
        <taxon>Mucoromycota</taxon>
        <taxon>Glomeromycotina</taxon>
        <taxon>Glomeromycetes</taxon>
        <taxon>Diversisporales</taxon>
        <taxon>Gigasporaceae</taxon>
        <taxon>Scutellospora</taxon>
    </lineage>
</organism>
<reference evidence="1" key="1">
    <citation type="submission" date="2021-06" db="EMBL/GenBank/DDBJ databases">
        <authorList>
            <person name="Kallberg Y."/>
            <person name="Tangrot J."/>
            <person name="Rosling A."/>
        </authorList>
    </citation>
    <scope>NUCLEOTIDE SEQUENCE</scope>
    <source>
        <strain evidence="1">AU212A</strain>
    </source>
</reference>
<protein>
    <submittedName>
        <fullName evidence="1">1231_t:CDS:1</fullName>
    </submittedName>
</protein>
<dbReference type="EMBL" id="CAJVPM010014111">
    <property type="protein sequence ID" value="CAG8599190.1"/>
    <property type="molecule type" value="Genomic_DNA"/>
</dbReference>
<name>A0ACA9MMY9_9GLOM</name>